<evidence type="ECO:0000313" key="1">
    <source>
        <dbReference type="EMBL" id="CAG7873823.1"/>
    </source>
</evidence>
<evidence type="ECO:0000313" key="2">
    <source>
        <dbReference type="Proteomes" id="UP000694005"/>
    </source>
</evidence>
<protein>
    <submittedName>
        <fullName evidence="1">Uncharacterized protein</fullName>
    </submittedName>
</protein>
<dbReference type="Gramene" id="A05p03440.2_BraZ1">
    <property type="protein sequence ID" value="A05p03440.2_BraZ1.CDS.1"/>
    <property type="gene ID" value="A05g03440.2_BraZ1"/>
</dbReference>
<reference evidence="1 2" key="1">
    <citation type="submission" date="2021-07" db="EMBL/GenBank/DDBJ databases">
        <authorList>
            <consortium name="Genoscope - CEA"/>
            <person name="William W."/>
        </authorList>
    </citation>
    <scope>NUCLEOTIDE SEQUENCE [LARGE SCALE GENOMIC DNA]</scope>
</reference>
<gene>
    <name evidence="1" type="ORF">BRAPAZ1V2_A05P03440.2</name>
</gene>
<sequence length="61" mass="6502">MGLVTIGRGCCNLSKFEVQGCENVTVKGVRTIVTLLRKTLTDVRISCCKNLDATASLKEGG</sequence>
<proteinExistence type="predicted"/>
<organism evidence="1 2">
    <name type="scientific">Brassica campestris</name>
    <name type="common">Field mustard</name>
    <dbReference type="NCBI Taxonomy" id="3711"/>
    <lineage>
        <taxon>Eukaryota</taxon>
        <taxon>Viridiplantae</taxon>
        <taxon>Streptophyta</taxon>
        <taxon>Embryophyta</taxon>
        <taxon>Tracheophyta</taxon>
        <taxon>Spermatophyta</taxon>
        <taxon>Magnoliopsida</taxon>
        <taxon>eudicotyledons</taxon>
        <taxon>Gunneridae</taxon>
        <taxon>Pentapetalae</taxon>
        <taxon>rosids</taxon>
        <taxon>malvids</taxon>
        <taxon>Brassicales</taxon>
        <taxon>Brassicaceae</taxon>
        <taxon>Brassiceae</taxon>
        <taxon>Brassica</taxon>
    </lineage>
</organism>
<dbReference type="InterPro" id="IPR032675">
    <property type="entry name" value="LRR_dom_sf"/>
</dbReference>
<dbReference type="EMBL" id="LS974621">
    <property type="protein sequence ID" value="CAG7873823.1"/>
    <property type="molecule type" value="Genomic_DNA"/>
</dbReference>
<dbReference type="AlphaFoldDB" id="A0A8D9G968"/>
<accession>A0A8D9G968</accession>
<dbReference type="Proteomes" id="UP000694005">
    <property type="component" value="Chromosome A05"/>
</dbReference>
<name>A0A8D9G968_BRACM</name>
<dbReference type="Gene3D" id="3.80.10.10">
    <property type="entry name" value="Ribonuclease Inhibitor"/>
    <property type="match status" value="1"/>
</dbReference>